<proteinExistence type="predicted"/>
<dbReference type="GO" id="GO:0042952">
    <property type="term" value="P:beta-ketoadipate pathway"/>
    <property type="evidence" value="ECO:0007669"/>
    <property type="project" value="InterPro"/>
</dbReference>
<dbReference type="InterPro" id="IPR050266">
    <property type="entry name" value="AB_hydrolase_sf"/>
</dbReference>
<sequence length="268" mass="28841">MILPGEAPVPLFTTDTGPREAPALVFAHALGADLTMWDALLSRLPDGLRVIRMDMRGHGQSPCPPAEQGDAYPMGDLVRDAAATLDRLGVRDCTFVGISIGGIIAQGLAAERKDLVRALVLSNTAVKIGTPALWDARMEEVRRGGIAAVIGQNMQRWFAKSTHRDHPELVMRAAEVMQATPLAGYLGCMGAIAETDLYESTARLTLPTLVTAGSEDGSTPADLVRELADLIPGADFKLIRRSGHMSPIEQPETYAKALEDFLHITKHI</sequence>
<reference evidence="2 3" key="1">
    <citation type="submission" date="2015-09" db="EMBL/GenBank/DDBJ databases">
        <title>Draft genome sequence of Aliiroseovarius crassostreae CV919-312TSm, the causative agent of Roseovarius Oyster Disease (formerly Juvenile Oyster Disease).</title>
        <authorList>
            <person name="Kessner L."/>
            <person name="Spinard E."/>
            <person name="Nelson D."/>
        </authorList>
    </citation>
    <scope>NUCLEOTIDE SEQUENCE [LARGE SCALE GENOMIC DNA]</scope>
    <source>
        <strain evidence="2 3">CV919-312</strain>
    </source>
</reference>
<name>A0A0P7J666_9RHOB</name>
<dbReference type="NCBIfam" id="TIGR02427">
    <property type="entry name" value="protocat_pcaD"/>
    <property type="match status" value="1"/>
</dbReference>
<protein>
    <submittedName>
        <fullName evidence="2">3-oxoadipate enol-lactonase</fullName>
    </submittedName>
</protein>
<dbReference type="EMBL" id="LKBA01000006">
    <property type="protein sequence ID" value="KPN63668.1"/>
    <property type="molecule type" value="Genomic_DNA"/>
</dbReference>
<dbReference type="OrthoDB" id="9793083at2"/>
<dbReference type="RefSeq" id="WP_055190237.1">
    <property type="nucleotide sequence ID" value="NZ_FPBS01000013.1"/>
</dbReference>
<dbReference type="Gene3D" id="3.40.50.1820">
    <property type="entry name" value="alpha/beta hydrolase"/>
    <property type="match status" value="1"/>
</dbReference>
<dbReference type="PRINTS" id="PR00111">
    <property type="entry name" value="ABHYDROLASE"/>
</dbReference>
<dbReference type="InterPro" id="IPR000073">
    <property type="entry name" value="AB_hydrolase_1"/>
</dbReference>
<dbReference type="InterPro" id="IPR026968">
    <property type="entry name" value="PcaD/CatD"/>
</dbReference>
<organism evidence="2 3">
    <name type="scientific">Aliiroseovarius crassostreae</name>
    <dbReference type="NCBI Taxonomy" id="154981"/>
    <lineage>
        <taxon>Bacteria</taxon>
        <taxon>Pseudomonadati</taxon>
        <taxon>Pseudomonadota</taxon>
        <taxon>Alphaproteobacteria</taxon>
        <taxon>Rhodobacterales</taxon>
        <taxon>Paracoccaceae</taxon>
        <taxon>Aliiroseovarius</taxon>
    </lineage>
</organism>
<accession>A0A0P7J666</accession>
<dbReference type="PANTHER" id="PTHR43798">
    <property type="entry name" value="MONOACYLGLYCEROL LIPASE"/>
    <property type="match status" value="1"/>
</dbReference>
<gene>
    <name evidence="2" type="ORF">AKJ29_13690</name>
</gene>
<dbReference type="STRING" id="154981.AKJ29_13690"/>
<dbReference type="InterPro" id="IPR029058">
    <property type="entry name" value="AB_hydrolase_fold"/>
</dbReference>
<evidence type="ECO:0000313" key="3">
    <source>
        <dbReference type="Proteomes" id="UP000050471"/>
    </source>
</evidence>
<evidence type="ECO:0000313" key="2">
    <source>
        <dbReference type="EMBL" id="KPN63668.1"/>
    </source>
</evidence>
<keyword evidence="3" id="KW-1185">Reference proteome</keyword>
<comment type="caution">
    <text evidence="2">The sequence shown here is derived from an EMBL/GenBank/DDBJ whole genome shotgun (WGS) entry which is preliminary data.</text>
</comment>
<feature type="domain" description="AB hydrolase-1" evidence="1">
    <location>
        <begin position="22"/>
        <end position="250"/>
    </location>
</feature>
<evidence type="ECO:0000259" key="1">
    <source>
        <dbReference type="Pfam" id="PF00561"/>
    </source>
</evidence>
<dbReference type="SUPFAM" id="SSF53474">
    <property type="entry name" value="alpha/beta-Hydrolases"/>
    <property type="match status" value="1"/>
</dbReference>
<dbReference type="Pfam" id="PF00561">
    <property type="entry name" value="Abhydrolase_1"/>
    <property type="match status" value="1"/>
</dbReference>
<dbReference type="Proteomes" id="UP000050471">
    <property type="component" value="Unassembled WGS sequence"/>
</dbReference>
<dbReference type="GO" id="GO:0047570">
    <property type="term" value="F:3-oxoadipate enol-lactonase activity"/>
    <property type="evidence" value="ECO:0007669"/>
    <property type="project" value="InterPro"/>
</dbReference>
<dbReference type="AlphaFoldDB" id="A0A0P7J666"/>